<comment type="caution">
    <text evidence="1">The sequence shown here is derived from an EMBL/GenBank/DDBJ whole genome shotgun (WGS) entry which is preliminary data.</text>
</comment>
<sequence length="79" mass="8664">MMITELIDQDDFRAQLQAWGLAEAGRLSLTECGPLLAAQLAGPDGALWRERLQALLAKRELLHPEVLALVEGCLDHSVD</sequence>
<evidence type="ECO:0000313" key="2">
    <source>
        <dbReference type="Proteomes" id="UP000638570"/>
    </source>
</evidence>
<dbReference type="RefSeq" id="WP_202084780.1">
    <property type="nucleotide sequence ID" value="NZ_JAERTZ010000021.1"/>
</dbReference>
<protein>
    <submittedName>
        <fullName evidence="1">Uncharacterized protein</fullName>
    </submittedName>
</protein>
<name>A0ABS1QS01_9GAMM</name>
<proteinExistence type="predicted"/>
<gene>
    <name evidence="1" type="ORF">JKV55_09960</name>
</gene>
<dbReference type="EMBL" id="JAERTZ010000021">
    <property type="protein sequence ID" value="MBL1377653.1"/>
    <property type="molecule type" value="Genomic_DNA"/>
</dbReference>
<accession>A0ABS1QS01</accession>
<evidence type="ECO:0000313" key="1">
    <source>
        <dbReference type="EMBL" id="MBL1377653.1"/>
    </source>
</evidence>
<dbReference type="Proteomes" id="UP000638570">
    <property type="component" value="Unassembled WGS sequence"/>
</dbReference>
<keyword evidence="2" id="KW-1185">Reference proteome</keyword>
<reference evidence="2" key="1">
    <citation type="submission" date="2021-01" db="EMBL/GenBank/DDBJ databases">
        <title>Genome public.</title>
        <authorList>
            <person name="Liu C."/>
            <person name="Sun Q."/>
        </authorList>
    </citation>
    <scope>NUCLEOTIDE SEQUENCE [LARGE SCALE GENOMIC DNA]</scope>
    <source>
        <strain evidence="2">CGMCC 1.18722</strain>
    </source>
</reference>
<organism evidence="1 2">
    <name type="scientific">Zobellella iuensis</name>
    <dbReference type="NCBI Taxonomy" id="2803811"/>
    <lineage>
        <taxon>Bacteria</taxon>
        <taxon>Pseudomonadati</taxon>
        <taxon>Pseudomonadota</taxon>
        <taxon>Gammaproteobacteria</taxon>
        <taxon>Aeromonadales</taxon>
        <taxon>Aeromonadaceae</taxon>
        <taxon>Zobellella</taxon>
    </lineage>
</organism>